<dbReference type="InterPro" id="IPR036397">
    <property type="entry name" value="RNaseH_sf"/>
</dbReference>
<dbReference type="EC" id="2.7.12.2" evidence="6"/>
<dbReference type="GO" id="GO:0004708">
    <property type="term" value="F:MAP kinase kinase activity"/>
    <property type="evidence" value="ECO:0007669"/>
    <property type="project" value="UniProtKB-EC"/>
</dbReference>
<evidence type="ECO:0000256" key="6">
    <source>
        <dbReference type="ARBA" id="ARBA00038999"/>
    </source>
</evidence>
<dbReference type="PROSITE" id="PS50011">
    <property type="entry name" value="PROTEIN_KINASE_DOM"/>
    <property type="match status" value="1"/>
</dbReference>
<evidence type="ECO:0000259" key="9">
    <source>
        <dbReference type="PROSITE" id="PS50011"/>
    </source>
</evidence>
<dbReference type="Gene3D" id="1.10.510.10">
    <property type="entry name" value="Transferase(Phosphotransferase) domain 1"/>
    <property type="match status" value="1"/>
</dbReference>
<evidence type="ECO:0000256" key="4">
    <source>
        <dbReference type="ARBA" id="ARBA00022840"/>
    </source>
</evidence>
<dbReference type="PANTHER" id="PTHR48013">
    <property type="entry name" value="DUAL SPECIFICITY MITOGEN-ACTIVATED PROTEIN KINASE KINASE 5-RELATED"/>
    <property type="match status" value="1"/>
</dbReference>
<reference evidence="10" key="1">
    <citation type="submission" date="2021-02" db="EMBL/GenBank/DDBJ databases">
        <authorList>
            <person name="Nowell W R."/>
        </authorList>
    </citation>
    <scope>NUCLEOTIDE SEQUENCE</scope>
</reference>
<dbReference type="InterPro" id="IPR008271">
    <property type="entry name" value="Ser/Thr_kinase_AS"/>
</dbReference>
<protein>
    <recommendedName>
        <fullName evidence="6">mitogen-activated protein kinase kinase</fullName>
        <ecNumber evidence="6">2.7.12.2</ecNumber>
    </recommendedName>
</protein>
<keyword evidence="3" id="KW-0418">Kinase</keyword>
<name>A0A819TI93_9BILA</name>
<proteinExistence type="inferred from homology"/>
<keyword evidence="8" id="KW-0723">Serine/threonine-protein kinase</keyword>
<gene>
    <name evidence="10" type="ORF">OTI717_LOCUS33074</name>
</gene>
<dbReference type="GO" id="GO:0005524">
    <property type="term" value="F:ATP binding"/>
    <property type="evidence" value="ECO:0007669"/>
    <property type="project" value="UniProtKB-UniRule"/>
</dbReference>
<dbReference type="Proteomes" id="UP000663823">
    <property type="component" value="Unassembled WGS sequence"/>
</dbReference>
<dbReference type="PROSITE" id="PS00107">
    <property type="entry name" value="PROTEIN_KINASE_ATP"/>
    <property type="match status" value="1"/>
</dbReference>
<dbReference type="InterPro" id="IPR017441">
    <property type="entry name" value="Protein_kinase_ATP_BS"/>
</dbReference>
<evidence type="ECO:0000313" key="10">
    <source>
        <dbReference type="EMBL" id="CAF4078714.1"/>
    </source>
</evidence>
<comment type="similarity">
    <text evidence="5">Belongs to the protein kinase superfamily. STE Ser/Thr protein kinase family. MAP kinase kinase subfamily.</text>
</comment>
<dbReference type="Pfam" id="PF00069">
    <property type="entry name" value="Pkinase"/>
    <property type="match status" value="1"/>
</dbReference>
<comment type="caution">
    <text evidence="10">The sequence shown here is derived from an EMBL/GenBank/DDBJ whole genome shotgun (WGS) entry which is preliminary data.</text>
</comment>
<evidence type="ECO:0000256" key="5">
    <source>
        <dbReference type="ARBA" id="ARBA00038035"/>
    </source>
</evidence>
<dbReference type="InterPro" id="IPR011009">
    <property type="entry name" value="Kinase-like_dom_sf"/>
</dbReference>
<evidence type="ECO:0000256" key="2">
    <source>
        <dbReference type="ARBA" id="ARBA00022741"/>
    </source>
</evidence>
<dbReference type="PROSITE" id="PS00108">
    <property type="entry name" value="PROTEIN_KINASE_ST"/>
    <property type="match status" value="1"/>
</dbReference>
<accession>A0A819TI93</accession>
<keyword evidence="1" id="KW-0808">Transferase</keyword>
<dbReference type="SMART" id="SM00220">
    <property type="entry name" value="S_TKc"/>
    <property type="match status" value="1"/>
</dbReference>
<evidence type="ECO:0000256" key="8">
    <source>
        <dbReference type="RuleBase" id="RU000304"/>
    </source>
</evidence>
<dbReference type="GO" id="GO:0003676">
    <property type="term" value="F:nucleic acid binding"/>
    <property type="evidence" value="ECO:0007669"/>
    <property type="project" value="InterPro"/>
</dbReference>
<feature type="binding site" evidence="7">
    <location>
        <position position="345"/>
    </location>
    <ligand>
        <name>ATP</name>
        <dbReference type="ChEBI" id="CHEBI:30616"/>
    </ligand>
</feature>
<dbReference type="GO" id="GO:0004674">
    <property type="term" value="F:protein serine/threonine kinase activity"/>
    <property type="evidence" value="ECO:0007669"/>
    <property type="project" value="UniProtKB-KW"/>
</dbReference>
<keyword evidence="4 7" id="KW-0067">ATP-binding</keyword>
<dbReference type="InterPro" id="IPR000719">
    <property type="entry name" value="Prot_kinase_dom"/>
</dbReference>
<evidence type="ECO:0000256" key="1">
    <source>
        <dbReference type="ARBA" id="ARBA00022679"/>
    </source>
</evidence>
<dbReference type="AlphaFoldDB" id="A0A819TI93"/>
<keyword evidence="2 7" id="KW-0547">Nucleotide-binding</keyword>
<sequence length="493" mass="57375">MLPLLPPEEIDLAFADIIEDLSSINEKFLKLTDYILRTYIEEVLFPPCFWNLFSLIGVRPKTNNHLEVYHGQLNSHCQTHPNLWAWIRYVQESEESTMVRVEQEHAQQWSTRPKRLTSVTNENILIQAKQDYLDGLLDLKYYQQRLRSLGYRYINVFDTFDKDDLDYEPQQISASTICHHFHEYGYRNVLPRTTHMLTSDDRKRRVQWTKQHQNDDFKRTIFTNESSFQLFRNTIRRWTKHPKNESKCAPKNRQKVRIWGTDNDPKRRIRIECPTCVDEQTLPSPDSLSYKLLDVGEEAIFDYQGRPINISANSLIEIRELGSGNFGTVMLAEVKGHSEIKIAVKRLNLTPSQSNPNDYTANTDLRTMRAVGSGVNPHVTKFYAPIIDRSSCQLLICMELCETSMDRFCTTMHAMDKTEHLDLLLKRMINHIADALLFLKSQNILHRDVKPSNILLNQNPIIFKLCDFGICGQLIDSVTSTMTKGTRIYLAVL</sequence>
<organism evidence="10 11">
    <name type="scientific">Rotaria sordida</name>
    <dbReference type="NCBI Taxonomy" id="392033"/>
    <lineage>
        <taxon>Eukaryota</taxon>
        <taxon>Metazoa</taxon>
        <taxon>Spiralia</taxon>
        <taxon>Gnathifera</taxon>
        <taxon>Rotifera</taxon>
        <taxon>Eurotatoria</taxon>
        <taxon>Bdelloidea</taxon>
        <taxon>Philodinida</taxon>
        <taxon>Philodinidae</taxon>
        <taxon>Rotaria</taxon>
    </lineage>
</organism>
<dbReference type="Gene3D" id="3.30.420.10">
    <property type="entry name" value="Ribonuclease H-like superfamily/Ribonuclease H"/>
    <property type="match status" value="1"/>
</dbReference>
<dbReference type="PANTHER" id="PTHR48013:SF15">
    <property type="entry name" value="DUAL SPECIFICITY MITOGEN-ACTIVATED PROTEIN KINASE KINASE 4"/>
    <property type="match status" value="1"/>
</dbReference>
<dbReference type="SUPFAM" id="SSF56112">
    <property type="entry name" value="Protein kinase-like (PK-like)"/>
    <property type="match status" value="1"/>
</dbReference>
<evidence type="ECO:0000256" key="3">
    <source>
        <dbReference type="ARBA" id="ARBA00022777"/>
    </source>
</evidence>
<dbReference type="EMBL" id="CAJOAX010010639">
    <property type="protein sequence ID" value="CAF4078714.1"/>
    <property type="molecule type" value="Genomic_DNA"/>
</dbReference>
<feature type="domain" description="Protein kinase" evidence="9">
    <location>
        <begin position="315"/>
        <end position="493"/>
    </location>
</feature>
<evidence type="ECO:0000313" key="11">
    <source>
        <dbReference type="Proteomes" id="UP000663823"/>
    </source>
</evidence>
<evidence type="ECO:0000256" key="7">
    <source>
        <dbReference type="PROSITE-ProRule" id="PRU10141"/>
    </source>
</evidence>